<keyword evidence="2" id="KW-1185">Reference proteome</keyword>
<name>A0ABX6D3M0_9CAUD</name>
<accession>A0ABX6D3M0</accession>
<proteinExistence type="predicted"/>
<gene>
    <name evidence="1" type="ORF">HCF1_19</name>
</gene>
<dbReference type="EMBL" id="MN545971">
    <property type="protein sequence ID" value="QGF21218.1"/>
    <property type="molecule type" value="Genomic_DNA"/>
</dbReference>
<reference evidence="1 2" key="1">
    <citation type="submission" date="2019-10" db="EMBL/GenBank/DDBJ databases">
        <authorList>
            <person name="Kumar P."/>
            <person name="Meghvansi M.K."/>
            <person name="Kamboj D.V."/>
        </authorList>
    </citation>
    <scope>NUCLEOTIDE SEQUENCE [LARGE SCALE GENOMIC DNA]</scope>
</reference>
<dbReference type="Proteomes" id="UP000397058">
    <property type="component" value="Segment"/>
</dbReference>
<evidence type="ECO:0000313" key="1">
    <source>
        <dbReference type="EMBL" id="QGF21218.1"/>
    </source>
</evidence>
<sequence>MIYIHTYGIGKFASKEMRAIHDTLEEAQAKQRVLGGVIQTFEPVEDLELNEAIKEIVVDEVACIIDELSTDAPRFARTFEPDQQNGIVGRIYIHTYGIGKFASKEMRAIHDTLEEAQAKQRVLGGVIQTFEPVEDLELNEAIKEIVVDEVACIIDELSTDAPRFARTFEPDQQNGIVGR</sequence>
<evidence type="ECO:0000313" key="2">
    <source>
        <dbReference type="Proteomes" id="UP000397058"/>
    </source>
</evidence>
<protein>
    <submittedName>
        <fullName evidence="1">Uncharacterized protein</fullName>
    </submittedName>
</protein>
<organism evidence="1 2">
    <name type="scientific">Citrobacter phage HCF1</name>
    <dbReference type="NCBI Taxonomy" id="2849700"/>
    <lineage>
        <taxon>Viruses</taxon>
        <taxon>Duplodnaviria</taxon>
        <taxon>Heunggongvirae</taxon>
        <taxon>Uroviricota</taxon>
        <taxon>Caudoviricetes</taxon>
        <taxon>Drexlerviridae</taxon>
        <taxon>Hicfunavirus</taxon>
        <taxon>Hicfunavirus HCF1</taxon>
    </lineage>
</organism>